<keyword evidence="4 10" id="KW-0274">FAD</keyword>
<dbReference type="SUPFAM" id="SSF56645">
    <property type="entry name" value="Acyl-CoA dehydrogenase NM domain-like"/>
    <property type="match status" value="1"/>
</dbReference>
<sequence length="605" mass="65952">MADYQAPITDLSFLLEHLIKADQLWPQLGLHDADPETAKAILEEAAKLCEQVIAPLNREADETGTHLTAGKVVVPDGFNEAYSAYCEGGWGALGGDAQYGGMGMPKTLVACVEEMLQGACMAFGLAPMLTAGACLALNAHGSDNLKERFLPNMYTGQWAGAMDLTEPHAGTDLGLIRTKAVPLEQNMLGEALYAVTGTKIFITWGEHDMAENIVHLVLAKLPNAPAGSKGISLFLVPKHLPNEDGSLGARNTVSCGALEKKMGIKSSATCVMNFEEAKGWLVGEPHKGLAAMFTMMNYERLTVGIQAVAVAQASYQSARDYASERLQSRSLSGAQFPDDPADPIIVHPDVRRMLMHMRSFNEASRAFYLYVAQYLDIAKYSQDDKTKSQAEGRIALLTPVAKAFMSDMALSAAIEGQQVFGGHGYIREWGQEQYVRDIRITQIYEGTNGIQALDLLGRKVIANKAVILNDYCSEILHFVQHDLSGEWQKEGAKLVECIHEVTALAQELIARAGKSPDVIGASAVDFLHALGLVSYGYLWLKMAHSTEHIQSGGVASEGAYSAEFLAAKQYLCRYFLNRELPRVSFLAERIRSHSDDLMVMPASHF</sequence>
<feature type="domain" description="Acetyl-CoA dehydrogenase-like C-terminal" evidence="14">
    <location>
        <begin position="473"/>
        <end position="601"/>
    </location>
</feature>
<comment type="cofactor">
    <cofactor evidence="1 10">
        <name>FAD</name>
        <dbReference type="ChEBI" id="CHEBI:57692"/>
    </cofactor>
</comment>
<dbReference type="InterPro" id="IPR013786">
    <property type="entry name" value="AcylCoA_DH/ox_N"/>
</dbReference>
<accession>A0AAN1WI50</accession>
<dbReference type="FunFam" id="2.40.110.10:FF:000031">
    <property type="entry name" value="Acyl-CoA dehydrogenase, putative"/>
    <property type="match status" value="1"/>
</dbReference>
<dbReference type="PANTHER" id="PTHR42803:SF1">
    <property type="entry name" value="BROAD-SPECIFICITY LINEAR ACYL-COA DEHYDROGENASE FADE5"/>
    <property type="match status" value="1"/>
</dbReference>
<evidence type="ECO:0000256" key="6">
    <source>
        <dbReference type="ARBA" id="ARBA00051388"/>
    </source>
</evidence>
<evidence type="ECO:0000256" key="4">
    <source>
        <dbReference type="ARBA" id="ARBA00022827"/>
    </source>
</evidence>
<evidence type="ECO:0000256" key="5">
    <source>
        <dbReference type="ARBA" id="ARBA00023002"/>
    </source>
</evidence>
<evidence type="ECO:0000256" key="9">
    <source>
        <dbReference type="ARBA" id="ARBA00069043"/>
    </source>
</evidence>
<keyword evidence="3 10" id="KW-0285">Flavoprotein</keyword>
<dbReference type="InterPro" id="IPR009100">
    <property type="entry name" value="AcylCoA_DH/oxidase_NM_dom_sf"/>
</dbReference>
<comment type="similarity">
    <text evidence="2 10">Belongs to the acyl-CoA dehydrogenase family.</text>
</comment>
<dbReference type="SUPFAM" id="SSF47203">
    <property type="entry name" value="Acyl-CoA dehydrogenase C-terminal domain-like"/>
    <property type="match status" value="1"/>
</dbReference>
<feature type="domain" description="Acyl-CoA dehydrogenase/oxidase C-terminal" evidence="11">
    <location>
        <begin position="287"/>
        <end position="454"/>
    </location>
</feature>
<reference evidence="15 16" key="1">
    <citation type="journal article" date="2022" name="IScience">
        <title>An ultrasensitive nanofiber-based assay for enzymatic hydrolysis and deep-sea microbial degradation of cellulose.</title>
        <authorList>
            <person name="Tsudome M."/>
            <person name="Tachioka M."/>
            <person name="Miyazaki M."/>
            <person name="Uchimura K."/>
            <person name="Tsuda M."/>
            <person name="Takaki Y."/>
            <person name="Deguchi S."/>
        </authorList>
    </citation>
    <scope>NUCLEOTIDE SEQUENCE [LARGE SCALE GENOMIC DNA]</scope>
    <source>
        <strain evidence="15 16">GE09</strain>
    </source>
</reference>
<dbReference type="Pfam" id="PF00441">
    <property type="entry name" value="Acyl-CoA_dh_1"/>
    <property type="match status" value="1"/>
</dbReference>
<evidence type="ECO:0000256" key="8">
    <source>
        <dbReference type="ARBA" id="ARBA00066694"/>
    </source>
</evidence>
<protein>
    <recommendedName>
        <fullName evidence="9">3-methylmercaptopropionyl-CoA dehydrogenase</fullName>
        <ecNumber evidence="8">1.3.99.41</ecNumber>
    </recommendedName>
</protein>
<dbReference type="InterPro" id="IPR052166">
    <property type="entry name" value="Diverse_Acyl-CoA_DH"/>
</dbReference>
<dbReference type="Gene3D" id="2.40.110.10">
    <property type="entry name" value="Butyryl-CoA Dehydrogenase, subunit A, domain 2"/>
    <property type="match status" value="1"/>
</dbReference>
<evidence type="ECO:0000259" key="11">
    <source>
        <dbReference type="Pfam" id="PF00441"/>
    </source>
</evidence>
<dbReference type="KEGG" id="marq:MARGE09_P2233"/>
<dbReference type="InterPro" id="IPR025878">
    <property type="entry name" value="Acyl-CoA_dh-like_C_dom"/>
</dbReference>
<dbReference type="PANTHER" id="PTHR42803">
    <property type="entry name" value="ACYL-COA DEHYDROGENASE"/>
    <property type="match status" value="1"/>
</dbReference>
<dbReference type="InterPro" id="IPR006091">
    <property type="entry name" value="Acyl-CoA_Oxase/DH_mid-dom"/>
</dbReference>
<evidence type="ECO:0000256" key="10">
    <source>
        <dbReference type="RuleBase" id="RU362125"/>
    </source>
</evidence>
<dbReference type="GO" id="GO:0050660">
    <property type="term" value="F:flavin adenine dinucleotide binding"/>
    <property type="evidence" value="ECO:0007669"/>
    <property type="project" value="InterPro"/>
</dbReference>
<dbReference type="Proteomes" id="UP001320119">
    <property type="component" value="Chromosome"/>
</dbReference>
<proteinExistence type="inferred from homology"/>
<comment type="catalytic activity">
    <reaction evidence="6">
        <text>3-(methylsulfanyl)propanoyl-CoA + oxidized [electron-transfer flavoprotein] + H(+) = 3-(methylsulfanyl)acryloyl-CoA + reduced [electron-transfer flavoprotein]</text>
        <dbReference type="Rhea" id="RHEA:52612"/>
        <dbReference type="Rhea" id="RHEA-COMP:10685"/>
        <dbReference type="Rhea" id="RHEA-COMP:10686"/>
        <dbReference type="ChEBI" id="CHEBI:15378"/>
        <dbReference type="ChEBI" id="CHEBI:57692"/>
        <dbReference type="ChEBI" id="CHEBI:58307"/>
        <dbReference type="ChEBI" id="CHEBI:82815"/>
        <dbReference type="ChEBI" id="CHEBI:84994"/>
        <dbReference type="EC" id="1.3.99.41"/>
    </reaction>
    <physiologicalReaction direction="left-to-right" evidence="6">
        <dbReference type="Rhea" id="RHEA:52613"/>
    </physiologicalReaction>
</comment>
<evidence type="ECO:0000259" key="12">
    <source>
        <dbReference type="Pfam" id="PF02770"/>
    </source>
</evidence>
<evidence type="ECO:0000259" key="13">
    <source>
        <dbReference type="Pfam" id="PF02771"/>
    </source>
</evidence>
<evidence type="ECO:0000256" key="3">
    <source>
        <dbReference type="ARBA" id="ARBA00022630"/>
    </source>
</evidence>
<dbReference type="EC" id="1.3.99.41" evidence="8"/>
<dbReference type="InterPro" id="IPR046373">
    <property type="entry name" value="Acyl-CoA_Oxase/DH_mid-dom_sf"/>
</dbReference>
<dbReference type="InterPro" id="IPR009075">
    <property type="entry name" value="AcylCo_DH/oxidase_C"/>
</dbReference>
<dbReference type="EMBL" id="AP023086">
    <property type="protein sequence ID" value="BCD98032.1"/>
    <property type="molecule type" value="Genomic_DNA"/>
</dbReference>
<evidence type="ECO:0000313" key="15">
    <source>
        <dbReference type="EMBL" id="BCD98032.1"/>
    </source>
</evidence>
<gene>
    <name evidence="15" type="ORF">MARGE09_P2233</name>
</gene>
<feature type="domain" description="Acyl-CoA oxidase/dehydrogenase middle" evidence="12">
    <location>
        <begin position="161"/>
        <end position="276"/>
    </location>
</feature>
<name>A0AAN1WI50_9GAMM</name>
<keyword evidence="5 10" id="KW-0560">Oxidoreductase</keyword>
<dbReference type="InterPro" id="IPR036250">
    <property type="entry name" value="AcylCo_DH-like_C"/>
</dbReference>
<evidence type="ECO:0000256" key="2">
    <source>
        <dbReference type="ARBA" id="ARBA00009347"/>
    </source>
</evidence>
<dbReference type="Gene3D" id="1.20.140.10">
    <property type="entry name" value="Butyryl-CoA Dehydrogenase, subunit A, domain 3"/>
    <property type="match status" value="1"/>
</dbReference>
<evidence type="ECO:0000313" key="16">
    <source>
        <dbReference type="Proteomes" id="UP001320119"/>
    </source>
</evidence>
<keyword evidence="16" id="KW-1185">Reference proteome</keyword>
<dbReference type="RefSeq" id="WP_236982096.1">
    <property type="nucleotide sequence ID" value="NZ_AP023086.1"/>
</dbReference>
<evidence type="ECO:0000256" key="1">
    <source>
        <dbReference type="ARBA" id="ARBA00001974"/>
    </source>
</evidence>
<evidence type="ECO:0000259" key="14">
    <source>
        <dbReference type="Pfam" id="PF12806"/>
    </source>
</evidence>
<dbReference type="Pfam" id="PF02771">
    <property type="entry name" value="Acyl-CoA_dh_N"/>
    <property type="match status" value="1"/>
</dbReference>
<dbReference type="Gene3D" id="1.10.540.10">
    <property type="entry name" value="Acyl-CoA dehydrogenase/oxidase, N-terminal domain"/>
    <property type="match status" value="1"/>
</dbReference>
<dbReference type="Pfam" id="PF02770">
    <property type="entry name" value="Acyl-CoA_dh_M"/>
    <property type="match status" value="1"/>
</dbReference>
<dbReference type="Pfam" id="PF12806">
    <property type="entry name" value="Acyl-CoA_dh_C"/>
    <property type="match status" value="1"/>
</dbReference>
<feature type="domain" description="Acyl-CoA dehydrogenase/oxidase N-terminal" evidence="13">
    <location>
        <begin position="36"/>
        <end position="156"/>
    </location>
</feature>
<dbReference type="InterPro" id="IPR037069">
    <property type="entry name" value="AcylCoA_DH/ox_N_sf"/>
</dbReference>
<evidence type="ECO:0000256" key="7">
    <source>
        <dbReference type="ARBA" id="ARBA00058683"/>
    </source>
</evidence>
<comment type="function">
    <text evidence="7">Involved in the assimilation of dimethylsulphoniopropionate (DMSP), an important compound in the fixation of carbon in marine phytoplankton, by mediating the conversion of 3-(methylthio)propanoyl-CoA (MMPA-CoA) to 3-(methylthio)acryloyl-CoA (MTA-CoA).</text>
</comment>
<dbReference type="AlphaFoldDB" id="A0AAN1WI50"/>
<organism evidence="15 16">
    <name type="scientific">Marinagarivorans cellulosilyticus</name>
    <dbReference type="NCBI Taxonomy" id="2721545"/>
    <lineage>
        <taxon>Bacteria</taxon>
        <taxon>Pseudomonadati</taxon>
        <taxon>Pseudomonadota</taxon>
        <taxon>Gammaproteobacteria</taxon>
        <taxon>Cellvibrionales</taxon>
        <taxon>Cellvibrionaceae</taxon>
        <taxon>Marinagarivorans</taxon>
    </lineage>
</organism>
<dbReference type="GO" id="GO:0016627">
    <property type="term" value="F:oxidoreductase activity, acting on the CH-CH group of donors"/>
    <property type="evidence" value="ECO:0007669"/>
    <property type="project" value="InterPro"/>
</dbReference>